<dbReference type="EMBL" id="BABT02000044">
    <property type="protein sequence ID" value="GAA94612.1"/>
    <property type="molecule type" value="Genomic_DNA"/>
</dbReference>
<dbReference type="AlphaFoldDB" id="G7DVK2"/>
<dbReference type="SUPFAM" id="SSF69593">
    <property type="entry name" value="Glycerol-3-phosphate (1)-acyltransferase"/>
    <property type="match status" value="1"/>
</dbReference>
<feature type="region of interest" description="Disordered" evidence="6">
    <location>
        <begin position="49"/>
        <end position="94"/>
    </location>
</feature>
<dbReference type="CDD" id="cd07993">
    <property type="entry name" value="LPLAT_DHAPAT-like"/>
    <property type="match status" value="1"/>
</dbReference>
<evidence type="ECO:0000256" key="6">
    <source>
        <dbReference type="SAM" id="MobiDB-lite"/>
    </source>
</evidence>
<dbReference type="GO" id="GO:0006631">
    <property type="term" value="P:fatty acid metabolic process"/>
    <property type="evidence" value="ECO:0007669"/>
    <property type="project" value="TreeGrafter"/>
</dbReference>
<evidence type="ECO:0000256" key="1">
    <source>
        <dbReference type="ARBA" id="ARBA00004184"/>
    </source>
</evidence>
<reference evidence="8 9" key="1">
    <citation type="journal article" date="2011" name="J. Gen. Appl. Microbiol.">
        <title>Draft genome sequencing of the enigmatic basidiomycete Mixia osmundae.</title>
        <authorList>
            <person name="Nishida H."/>
            <person name="Nagatsuka Y."/>
            <person name="Sugiyama J."/>
        </authorList>
    </citation>
    <scope>NUCLEOTIDE SEQUENCE [LARGE SCALE GENOMIC DNA]</scope>
    <source>
        <strain evidence="9">CBS 9802 / IAM 14324 / JCM 22182 / KY 12970</strain>
    </source>
</reference>
<proteinExistence type="inferred from homology"/>
<dbReference type="InterPro" id="IPR045520">
    <property type="entry name" value="GPAT/DHAPAT_C"/>
</dbReference>
<evidence type="ECO:0000256" key="4">
    <source>
        <dbReference type="ARBA" id="ARBA00023136"/>
    </source>
</evidence>
<dbReference type="Pfam" id="PF01553">
    <property type="entry name" value="Acyltransferase"/>
    <property type="match status" value="1"/>
</dbReference>
<dbReference type="InterPro" id="IPR041728">
    <property type="entry name" value="GPAT/DHAPAT_LPLAT"/>
</dbReference>
<keyword evidence="3" id="KW-0808">Transferase</keyword>
<evidence type="ECO:0000256" key="3">
    <source>
        <dbReference type="ARBA" id="ARBA00022679"/>
    </source>
</evidence>
<accession>G7DVK2</accession>
<feature type="compositionally biased region" description="Low complexity" evidence="6">
    <location>
        <begin position="49"/>
        <end position="77"/>
    </location>
</feature>
<comment type="subcellular location">
    <subcellularLocation>
        <location evidence="1">Endomembrane system</location>
        <topology evidence="1">Peripheral membrane protein</topology>
    </subcellularLocation>
</comment>
<protein>
    <recommendedName>
        <fullName evidence="7">Phospholipid/glycerol acyltransferase domain-containing protein</fullName>
    </recommendedName>
</protein>
<dbReference type="GO" id="GO:0004366">
    <property type="term" value="F:glycerol-3-phosphate O-acyltransferase activity"/>
    <property type="evidence" value="ECO:0007669"/>
    <property type="project" value="TreeGrafter"/>
</dbReference>
<dbReference type="Pfam" id="PF19277">
    <property type="entry name" value="GPAT_C"/>
    <property type="match status" value="1"/>
</dbReference>
<organism evidence="8 9">
    <name type="scientific">Mixia osmundae (strain CBS 9802 / IAM 14324 / JCM 22182 / KY 12970)</name>
    <dbReference type="NCBI Taxonomy" id="764103"/>
    <lineage>
        <taxon>Eukaryota</taxon>
        <taxon>Fungi</taxon>
        <taxon>Dikarya</taxon>
        <taxon>Basidiomycota</taxon>
        <taxon>Pucciniomycotina</taxon>
        <taxon>Mixiomycetes</taxon>
        <taxon>Mixiales</taxon>
        <taxon>Mixiaceae</taxon>
        <taxon>Mixia</taxon>
    </lineage>
</organism>
<gene>
    <name evidence="8" type="primary">Mo01264</name>
    <name evidence="8" type="ORF">E5Q_01264</name>
</gene>
<comment type="caution">
    <text evidence="8">The sequence shown here is derived from an EMBL/GenBank/DDBJ whole genome shotgun (WGS) entry which is preliminary data.</text>
</comment>
<comment type="similarity">
    <text evidence="2">Belongs to the GPAT/DAPAT family.</text>
</comment>
<dbReference type="PANTHER" id="PTHR12563:SF17">
    <property type="entry name" value="DIHYDROXYACETONE PHOSPHATE ACYLTRANSFERASE"/>
    <property type="match status" value="1"/>
</dbReference>
<keyword evidence="5" id="KW-0012">Acyltransferase</keyword>
<dbReference type="HOGENOM" id="CLU_015023_0_0_1"/>
<dbReference type="InParanoid" id="G7DVK2"/>
<name>G7DVK2_MIXOS</name>
<keyword evidence="4" id="KW-0472">Membrane</keyword>
<dbReference type="SMART" id="SM00563">
    <property type="entry name" value="PlsC"/>
    <property type="match status" value="1"/>
</dbReference>
<dbReference type="eggNOG" id="KOG3730">
    <property type="taxonomic scope" value="Eukaryota"/>
</dbReference>
<evidence type="ECO:0000256" key="2">
    <source>
        <dbReference type="ARBA" id="ARBA00007937"/>
    </source>
</evidence>
<dbReference type="InterPro" id="IPR002123">
    <property type="entry name" value="Plipid/glycerol_acylTrfase"/>
</dbReference>
<dbReference type="GO" id="GO:0031966">
    <property type="term" value="C:mitochondrial membrane"/>
    <property type="evidence" value="ECO:0007669"/>
    <property type="project" value="TreeGrafter"/>
</dbReference>
<keyword evidence="9" id="KW-1185">Reference proteome</keyword>
<reference evidence="8 9" key="2">
    <citation type="journal article" date="2012" name="Open Biol.">
        <title>Characteristics of nucleosomes and linker DNA regions on the genome of the basidiomycete Mixia osmundae revealed by mono- and dinucleosome mapping.</title>
        <authorList>
            <person name="Nishida H."/>
            <person name="Kondo S."/>
            <person name="Matsumoto T."/>
            <person name="Suzuki Y."/>
            <person name="Yoshikawa H."/>
            <person name="Taylor T.D."/>
            <person name="Sugiyama J."/>
        </authorList>
    </citation>
    <scope>NUCLEOTIDE SEQUENCE [LARGE SCALE GENOMIC DNA]</scope>
    <source>
        <strain evidence="9">CBS 9802 / IAM 14324 / JCM 22182 / KY 12970</strain>
    </source>
</reference>
<dbReference type="Proteomes" id="UP000009131">
    <property type="component" value="Unassembled WGS sequence"/>
</dbReference>
<dbReference type="PANTHER" id="PTHR12563">
    <property type="entry name" value="GLYCEROL-3-PHOSPHATE ACYLTRANSFERASE"/>
    <property type="match status" value="1"/>
</dbReference>
<dbReference type="InterPro" id="IPR022284">
    <property type="entry name" value="GPAT/DHAPAT"/>
</dbReference>
<sequence length="781" mass="87581">MSGKSSAEATLALLDDEGARPPDTSIDTVISTTAGPWTMPMMIKARSRQSAGSYSSAPSSSSAASSISQAGSTSSPAITPNGAQASREARNLVQHHQAHIRENPYEFMRQLGAYAQGTGWRSYEHYVGSRVLYEGYTADVTARVLNSAAVRSRIKQLAQQRLDQLDLPRTQRAQKINELEQQLFDVATETARKMIARLDSVQFFKFFGATVNNILVRMYHQGIHISLDEFTVFRQVAQEAAEKKISLLMLPCHKSHIDYLTVSFLCYRLGISIPHIVAGENLDMPVVGPMLQKCGAFYIRRSFGDDALYPVVIREYIEQLLSTGHNLECFIEGTRSRTGKLLPPKLGILKYVLEAVQTGRTADVMICPISVQYDKVIETDSYVNELLGNPKEKESIWGLIANTRVLQLKMGRIDVRFQKPYSLKGFIEDQVVSRKRLRQDRVAFDPANNNEHKVMLLKALGYQVLSDINKVSVIMPAALVGTVILTLRGRGVGRNELVRRVDTLREKIISRGGRVAEFGGMTTEEVVDRALEALKDLIGVYHDLMEPTVYPLKRFDLSFHRNQVIHIFVSEVKAGGAVPGQRMEYNFLLAELGFLSQTLKNEFVYGTEGMVQNAENTIEHLQTDQVILVEDDMIGLSPAERARGRENFETYWLAAVSLFGLTPLKNGSGLEDDILWLPEREFHKRAQVYGKTLHAQGDVSYLEAVNQATMSNAFQRYHEMGIIIARRSKNAKSVAMMALHPEWTPRRDEAGVIRAEGKLWSFLERLGSFRRLVPVQPRARG</sequence>
<feature type="region of interest" description="Disordered" evidence="6">
    <location>
        <begin position="1"/>
        <end position="31"/>
    </location>
</feature>
<evidence type="ECO:0000313" key="9">
    <source>
        <dbReference type="Proteomes" id="UP000009131"/>
    </source>
</evidence>
<dbReference type="STRING" id="764103.G7DVK2"/>
<evidence type="ECO:0000259" key="7">
    <source>
        <dbReference type="SMART" id="SM00563"/>
    </source>
</evidence>
<dbReference type="GO" id="GO:0006072">
    <property type="term" value="P:glycerol-3-phosphate metabolic process"/>
    <property type="evidence" value="ECO:0007669"/>
    <property type="project" value="TreeGrafter"/>
</dbReference>
<evidence type="ECO:0000313" key="8">
    <source>
        <dbReference type="EMBL" id="GAA94612.1"/>
    </source>
</evidence>
<evidence type="ECO:0000256" key="5">
    <source>
        <dbReference type="ARBA" id="ARBA00023315"/>
    </source>
</evidence>
<dbReference type="GO" id="GO:0008654">
    <property type="term" value="P:phospholipid biosynthetic process"/>
    <property type="evidence" value="ECO:0007669"/>
    <property type="project" value="TreeGrafter"/>
</dbReference>
<dbReference type="GO" id="GO:0019432">
    <property type="term" value="P:triglyceride biosynthetic process"/>
    <property type="evidence" value="ECO:0007669"/>
    <property type="project" value="TreeGrafter"/>
</dbReference>
<feature type="domain" description="Phospholipid/glycerol acyltransferase" evidence="7">
    <location>
        <begin position="247"/>
        <end position="374"/>
    </location>
</feature>
<dbReference type="GO" id="GO:0012505">
    <property type="term" value="C:endomembrane system"/>
    <property type="evidence" value="ECO:0007669"/>
    <property type="project" value="UniProtKB-SubCell"/>
</dbReference>
<dbReference type="OrthoDB" id="10255570at2759"/>